<sequence>MSVDQYHGERTPHGFAPAFTANIITLLLAPKSPDWNSRELLPHHIGVEGKLRIAYGPTCIAEPISVASAQKLADRGCGGFSN</sequence>
<protein>
    <submittedName>
        <fullName evidence="1">Uncharacterized protein</fullName>
    </submittedName>
</protein>
<dbReference type="EMBL" id="JACIIG010000026">
    <property type="protein sequence ID" value="MBB4571498.1"/>
    <property type="molecule type" value="Genomic_DNA"/>
</dbReference>
<dbReference type="AlphaFoldDB" id="A0A7W7A0E3"/>
<accession>A0A7W7A0E3</accession>
<reference evidence="1 2" key="1">
    <citation type="submission" date="2020-08" db="EMBL/GenBank/DDBJ databases">
        <title>Genomic Encyclopedia of Type Strains, Phase IV (KMG-V): Genome sequencing to study the core and pangenomes of soil and plant-associated prokaryotes.</title>
        <authorList>
            <person name="Whitman W."/>
        </authorList>
    </citation>
    <scope>NUCLEOTIDE SEQUENCE [LARGE SCALE GENOMIC DNA]</scope>
    <source>
        <strain evidence="1 2">SEMIA 492</strain>
    </source>
</reference>
<dbReference type="Proteomes" id="UP000543836">
    <property type="component" value="Unassembled WGS sequence"/>
</dbReference>
<comment type="caution">
    <text evidence="1">The sequence shown here is derived from an EMBL/GenBank/DDBJ whole genome shotgun (WGS) entry which is preliminary data.</text>
</comment>
<organism evidence="1 2">
    <name type="scientific">Rhizobium leucaenae</name>
    <dbReference type="NCBI Taxonomy" id="29450"/>
    <lineage>
        <taxon>Bacteria</taxon>
        <taxon>Pseudomonadati</taxon>
        <taxon>Pseudomonadota</taxon>
        <taxon>Alphaproteobacteria</taxon>
        <taxon>Hyphomicrobiales</taxon>
        <taxon>Rhizobiaceae</taxon>
        <taxon>Rhizobium/Agrobacterium group</taxon>
        <taxon>Rhizobium</taxon>
    </lineage>
</organism>
<keyword evidence="2" id="KW-1185">Reference proteome</keyword>
<proteinExistence type="predicted"/>
<evidence type="ECO:0000313" key="1">
    <source>
        <dbReference type="EMBL" id="MBB4571498.1"/>
    </source>
</evidence>
<name>A0A7W7A0E3_9HYPH</name>
<evidence type="ECO:0000313" key="2">
    <source>
        <dbReference type="Proteomes" id="UP000543836"/>
    </source>
</evidence>
<gene>
    <name evidence="1" type="ORF">GGE60_005660</name>
</gene>